<dbReference type="AlphaFoldDB" id="A0A1M5Q4S1"/>
<dbReference type="Pfam" id="PF08857">
    <property type="entry name" value="ParBc_2"/>
    <property type="match status" value="1"/>
</dbReference>
<dbReference type="PIRSF" id="PIRSF029669">
    <property type="entry name" value="UCP029669"/>
    <property type="match status" value="1"/>
</dbReference>
<sequence length="212" mass="24466">MANTREPMLQPIPILSLRPTQMTVGMIEVKEKRKRLREYWKEHKSHKKQDEFLGRHMIPVVLGPGKLHYVVDHHHLARALHEEDVGDILVTVIADLTMVEKDAFWGVLDNHKWVYPYDAKGERHHFKDIPKTVADLKDDPYRSLAGELRRVGGFAKDTTPFSEFLWADFLRRKIPRKNVEADFEKSIEKALAFAKGKDAVYLPGWCGAASDD</sequence>
<protein>
    <recommendedName>
        <fullName evidence="3">Chromosome partitioning protein ParB</fullName>
    </recommendedName>
</protein>
<dbReference type="InterPro" id="IPR036086">
    <property type="entry name" value="ParB/Sulfiredoxin_sf"/>
</dbReference>
<evidence type="ECO:0000313" key="1">
    <source>
        <dbReference type="EMBL" id="SHH08850.1"/>
    </source>
</evidence>
<name>A0A1M5Q4S1_9BRAD</name>
<proteinExistence type="predicted"/>
<reference evidence="1 2" key="1">
    <citation type="submission" date="2016-11" db="EMBL/GenBank/DDBJ databases">
        <authorList>
            <person name="Jaros S."/>
            <person name="Januszkiewicz K."/>
            <person name="Wedrychowicz H."/>
        </authorList>
    </citation>
    <scope>NUCLEOTIDE SEQUENCE [LARGE SCALE GENOMIC DNA]</scope>
    <source>
        <strain evidence="1 2">GAS242</strain>
    </source>
</reference>
<accession>A0A1M5Q4S1</accession>
<dbReference type="Gene3D" id="1.10.8.10">
    <property type="entry name" value="DNA helicase RuvA subunit, C-terminal domain"/>
    <property type="match status" value="1"/>
</dbReference>
<dbReference type="RefSeq" id="WP_079568775.1">
    <property type="nucleotide sequence ID" value="NZ_LT670818.1"/>
</dbReference>
<evidence type="ECO:0008006" key="3">
    <source>
        <dbReference type="Google" id="ProtNLM"/>
    </source>
</evidence>
<dbReference type="Gene3D" id="3.90.1530.10">
    <property type="entry name" value="Conserved hypothetical protein from pyrococcus furiosus pfu- 392566-001, ParB domain"/>
    <property type="match status" value="1"/>
</dbReference>
<dbReference type="Proteomes" id="UP000190675">
    <property type="component" value="Chromosome I"/>
</dbReference>
<evidence type="ECO:0000313" key="2">
    <source>
        <dbReference type="Proteomes" id="UP000190675"/>
    </source>
</evidence>
<dbReference type="EMBL" id="LT670818">
    <property type="protein sequence ID" value="SHH08850.1"/>
    <property type="molecule type" value="Genomic_DNA"/>
</dbReference>
<dbReference type="InterPro" id="IPR014956">
    <property type="entry name" value="ParBc_2"/>
</dbReference>
<dbReference type="InterPro" id="IPR016932">
    <property type="entry name" value="UCP029669"/>
</dbReference>
<dbReference type="CDD" id="cd16390">
    <property type="entry name" value="ParB_N_Srx_like"/>
    <property type="match status" value="1"/>
</dbReference>
<gene>
    <name evidence="1" type="ORF">SAMN05444169_5675</name>
</gene>
<organism evidence="1 2">
    <name type="scientific">Bradyrhizobium erythrophlei</name>
    <dbReference type="NCBI Taxonomy" id="1437360"/>
    <lineage>
        <taxon>Bacteria</taxon>
        <taxon>Pseudomonadati</taxon>
        <taxon>Pseudomonadota</taxon>
        <taxon>Alphaproteobacteria</taxon>
        <taxon>Hyphomicrobiales</taxon>
        <taxon>Nitrobacteraceae</taxon>
        <taxon>Bradyrhizobium</taxon>
    </lineage>
</organism>
<dbReference type="OrthoDB" id="552416at2"/>
<dbReference type="SUPFAM" id="SSF110849">
    <property type="entry name" value="ParB/Sulfiredoxin"/>
    <property type="match status" value="1"/>
</dbReference>